<keyword evidence="3" id="KW-1185">Reference proteome</keyword>
<dbReference type="GeneID" id="113925561"/>
<evidence type="ECO:0000313" key="4">
    <source>
        <dbReference type="RefSeq" id="XP_035582221.1"/>
    </source>
</evidence>
<name>A0A6P9FA23_ZALCA</name>
<gene>
    <name evidence="4" type="primary">MUC7</name>
</gene>
<feature type="region of interest" description="Disordered" evidence="1">
    <location>
        <begin position="317"/>
        <end position="364"/>
    </location>
</feature>
<feature type="signal peptide" evidence="2">
    <location>
        <begin position="1"/>
        <end position="22"/>
    </location>
</feature>
<keyword evidence="2" id="KW-0732">Signal</keyword>
<feature type="compositionally biased region" description="Low complexity" evidence="1">
    <location>
        <begin position="233"/>
        <end position="242"/>
    </location>
</feature>
<dbReference type="InterPro" id="IPR033529">
    <property type="entry name" value="MUC7"/>
</dbReference>
<accession>A0A6P9FA23</accession>
<feature type="compositionally biased region" description="Basic residues" evidence="1">
    <location>
        <begin position="355"/>
        <end position="364"/>
    </location>
</feature>
<reference evidence="4" key="1">
    <citation type="submission" date="2025-08" db="UniProtKB">
        <authorList>
            <consortium name="RefSeq"/>
        </authorList>
    </citation>
    <scope>IDENTIFICATION</scope>
    <source>
        <tissue evidence="4">Blood</tissue>
    </source>
</reference>
<sequence length="364" mass="39121">MKTLTLLACICALSACFSLSEGRKRPWKTQHRKNYVLQHILDRRLPLYQKFQPNWNMLIQKHLIFGPYKYPRPSYPIKRKPRPKHRQPSRCPVKNNTVVNNNTSGATTQIPSLSPTSTSNKITESPGVTSLIQTTTTFVKENNTGSPAVTPTPQPSPALPDTTAAPLTSSPPLPEPTAAPSTSSLTTQAPQPSPALPDTTAAPLTSPPPLPEPTAAPSTSSLTTPAPQPSPALPDTTAAPNTTPNPSPTTPAPETSQTTTAPTPQTTTPATTQTTVEQTTSPSSQNANSQFCQDVISILHKSTSTPIIIEHTLDVSSITSENESTPENTAAEQATQKTKDECKTTPNNLLSDHHQIHKHHKNHL</sequence>
<dbReference type="CTD" id="4589"/>
<evidence type="ECO:0000313" key="3">
    <source>
        <dbReference type="Proteomes" id="UP000515165"/>
    </source>
</evidence>
<dbReference type="PANTHER" id="PTHR41683">
    <property type="entry name" value="MUCIN-7"/>
    <property type="match status" value="1"/>
</dbReference>
<evidence type="ECO:0000256" key="2">
    <source>
        <dbReference type="SAM" id="SignalP"/>
    </source>
</evidence>
<feature type="region of interest" description="Disordered" evidence="1">
    <location>
        <begin position="78"/>
        <end position="129"/>
    </location>
</feature>
<feature type="compositionally biased region" description="Basic residues" evidence="1">
    <location>
        <begin position="78"/>
        <end position="88"/>
    </location>
</feature>
<dbReference type="PROSITE" id="PS51257">
    <property type="entry name" value="PROKAR_LIPOPROTEIN"/>
    <property type="match status" value="1"/>
</dbReference>
<dbReference type="AlphaFoldDB" id="A0A6P9FA23"/>
<dbReference type="RefSeq" id="XP_035582221.1">
    <property type="nucleotide sequence ID" value="XM_035726328.1"/>
</dbReference>
<feature type="compositionally biased region" description="Pro residues" evidence="1">
    <location>
        <begin position="205"/>
        <end position="214"/>
    </location>
</feature>
<dbReference type="PANTHER" id="PTHR41683:SF1">
    <property type="entry name" value="MUCIN-7"/>
    <property type="match status" value="1"/>
</dbReference>
<dbReference type="GO" id="GO:0070062">
    <property type="term" value="C:extracellular exosome"/>
    <property type="evidence" value="ECO:0007669"/>
    <property type="project" value="TreeGrafter"/>
</dbReference>
<evidence type="ECO:0000256" key="1">
    <source>
        <dbReference type="SAM" id="MobiDB-lite"/>
    </source>
</evidence>
<dbReference type="KEGG" id="zca:113925561"/>
<feature type="chain" id="PRO_5028140384" evidence="2">
    <location>
        <begin position="23"/>
        <end position="364"/>
    </location>
</feature>
<feature type="compositionally biased region" description="Polar residues" evidence="1">
    <location>
        <begin position="104"/>
        <end position="129"/>
    </location>
</feature>
<feature type="compositionally biased region" description="Low complexity" evidence="1">
    <location>
        <begin position="252"/>
        <end position="285"/>
    </location>
</feature>
<organism evidence="3 4">
    <name type="scientific">Zalophus californianus</name>
    <name type="common">California sealion</name>
    <dbReference type="NCBI Taxonomy" id="9704"/>
    <lineage>
        <taxon>Eukaryota</taxon>
        <taxon>Metazoa</taxon>
        <taxon>Chordata</taxon>
        <taxon>Craniata</taxon>
        <taxon>Vertebrata</taxon>
        <taxon>Euteleostomi</taxon>
        <taxon>Mammalia</taxon>
        <taxon>Eutheria</taxon>
        <taxon>Laurasiatheria</taxon>
        <taxon>Carnivora</taxon>
        <taxon>Caniformia</taxon>
        <taxon>Pinnipedia</taxon>
        <taxon>Otariidae</taxon>
        <taxon>Zalophus</taxon>
    </lineage>
</organism>
<protein>
    <submittedName>
        <fullName evidence="4">Mucin-7</fullName>
    </submittedName>
</protein>
<dbReference type="OrthoDB" id="9751660at2759"/>
<dbReference type="Proteomes" id="UP000515165">
    <property type="component" value="Chromosome 2"/>
</dbReference>
<proteinExistence type="predicted"/>
<feature type="compositionally biased region" description="Polar residues" evidence="1">
    <location>
        <begin position="317"/>
        <end position="336"/>
    </location>
</feature>
<feature type="region of interest" description="Disordered" evidence="1">
    <location>
        <begin position="141"/>
        <end position="287"/>
    </location>
</feature>
<feature type="compositionally biased region" description="Low complexity" evidence="1">
    <location>
        <begin position="178"/>
        <end position="204"/>
    </location>
</feature>
<feature type="compositionally biased region" description="Low complexity" evidence="1">
    <location>
        <begin position="215"/>
        <end position="225"/>
    </location>
</feature>